<dbReference type="OrthoDB" id="94039at2759"/>
<evidence type="ECO:0000313" key="3">
    <source>
        <dbReference type="Proteomes" id="UP000799772"/>
    </source>
</evidence>
<dbReference type="Proteomes" id="UP000799772">
    <property type="component" value="Unassembled WGS sequence"/>
</dbReference>
<gene>
    <name evidence="2" type="ORF">NA57DRAFT_80054</name>
</gene>
<evidence type="ECO:0000313" key="2">
    <source>
        <dbReference type="EMBL" id="KAF2094885.1"/>
    </source>
</evidence>
<protein>
    <recommendedName>
        <fullName evidence="1">AB hydrolase-1 domain-containing protein</fullName>
    </recommendedName>
</protein>
<proteinExistence type="predicted"/>
<dbReference type="Gene3D" id="3.40.50.1820">
    <property type="entry name" value="alpha/beta hydrolase"/>
    <property type="match status" value="1"/>
</dbReference>
<evidence type="ECO:0000259" key="1">
    <source>
        <dbReference type="Pfam" id="PF12697"/>
    </source>
</evidence>
<reference evidence="2" key="1">
    <citation type="journal article" date="2020" name="Stud. Mycol.">
        <title>101 Dothideomycetes genomes: a test case for predicting lifestyles and emergence of pathogens.</title>
        <authorList>
            <person name="Haridas S."/>
            <person name="Albert R."/>
            <person name="Binder M."/>
            <person name="Bloem J."/>
            <person name="Labutti K."/>
            <person name="Salamov A."/>
            <person name="Andreopoulos B."/>
            <person name="Baker S."/>
            <person name="Barry K."/>
            <person name="Bills G."/>
            <person name="Bluhm B."/>
            <person name="Cannon C."/>
            <person name="Castanera R."/>
            <person name="Culley D."/>
            <person name="Daum C."/>
            <person name="Ezra D."/>
            <person name="Gonzalez J."/>
            <person name="Henrissat B."/>
            <person name="Kuo A."/>
            <person name="Liang C."/>
            <person name="Lipzen A."/>
            <person name="Lutzoni F."/>
            <person name="Magnuson J."/>
            <person name="Mondo S."/>
            <person name="Nolan M."/>
            <person name="Ohm R."/>
            <person name="Pangilinan J."/>
            <person name="Park H.-J."/>
            <person name="Ramirez L."/>
            <person name="Alfaro M."/>
            <person name="Sun H."/>
            <person name="Tritt A."/>
            <person name="Yoshinaga Y."/>
            <person name="Zwiers L.-H."/>
            <person name="Turgeon B."/>
            <person name="Goodwin S."/>
            <person name="Spatafora J."/>
            <person name="Crous P."/>
            <person name="Grigoriev I."/>
        </authorList>
    </citation>
    <scope>NUCLEOTIDE SEQUENCE</scope>
    <source>
        <strain evidence="2">CBS 133067</strain>
    </source>
</reference>
<dbReference type="AlphaFoldDB" id="A0A9P4M2S4"/>
<organism evidence="2 3">
    <name type="scientific">Rhizodiscina lignyota</name>
    <dbReference type="NCBI Taxonomy" id="1504668"/>
    <lineage>
        <taxon>Eukaryota</taxon>
        <taxon>Fungi</taxon>
        <taxon>Dikarya</taxon>
        <taxon>Ascomycota</taxon>
        <taxon>Pezizomycotina</taxon>
        <taxon>Dothideomycetes</taxon>
        <taxon>Pleosporomycetidae</taxon>
        <taxon>Aulographales</taxon>
        <taxon>Rhizodiscinaceae</taxon>
        <taxon>Rhizodiscina</taxon>
    </lineage>
</organism>
<accession>A0A9P4M2S4</accession>
<keyword evidence="3" id="KW-1185">Reference proteome</keyword>
<sequence>MPSSLFRIDEYKVPCQHIRQYPRATRGSQEEVLHIAVKQYTPLNNPHPKKGDVTVIGTQANGFPKEVYEPLWEDLLERTNAAGFAIRSIWIADVAQQGQSGVLNEGKLGNDPSWFDHPRDLLNMINHFRDQMPRPIVGIGHSMGGNHLVNLSLIHPRLFETIVLIDPVVQRFTNAQGNYQPAYASSIRRDRWPSRDEARKAFLRSKFYQAWDPRVMDRWIAYGLRELPTELYPEHQPIQQAPATPEAAANAPTEPQREVTLTTTKHSEVFTFLRPHFLERDKQGLTVVNPDMERLTHPDLDLREHPSSPFYRPEPIITFHNLPFVRPSVLYVFGEDSHLSKPELCNDKLSMTGIGVSGSGGVKAGRVKGVMLKKGGHLMPMEQVGEVADNCCNWLDAELKRFAANEAIQDGVWEKVKDKEKYTLNERYLKELKTDNVAKLEKIENEKQAKKKAETMRQSKL</sequence>
<feature type="domain" description="AB hydrolase-1" evidence="1">
    <location>
        <begin position="90"/>
        <end position="314"/>
    </location>
</feature>
<dbReference type="InterPro" id="IPR029058">
    <property type="entry name" value="AB_hydrolase_fold"/>
</dbReference>
<dbReference type="Pfam" id="PF12697">
    <property type="entry name" value="Abhydrolase_6"/>
    <property type="match status" value="1"/>
</dbReference>
<dbReference type="SUPFAM" id="SSF53474">
    <property type="entry name" value="alpha/beta-Hydrolases"/>
    <property type="match status" value="1"/>
</dbReference>
<dbReference type="InterPro" id="IPR000073">
    <property type="entry name" value="AB_hydrolase_1"/>
</dbReference>
<comment type="caution">
    <text evidence="2">The sequence shown here is derived from an EMBL/GenBank/DDBJ whole genome shotgun (WGS) entry which is preliminary data.</text>
</comment>
<name>A0A9P4M2S4_9PEZI</name>
<dbReference type="EMBL" id="ML978133">
    <property type="protein sequence ID" value="KAF2094885.1"/>
    <property type="molecule type" value="Genomic_DNA"/>
</dbReference>